<evidence type="ECO:0000256" key="1">
    <source>
        <dbReference type="ARBA" id="ARBA00004170"/>
    </source>
</evidence>
<comment type="similarity">
    <text evidence="5">Belongs to the PP2C family.</text>
</comment>
<dbReference type="Gene3D" id="3.60.40.10">
    <property type="entry name" value="PPM-type phosphatase domain"/>
    <property type="match status" value="1"/>
</dbReference>
<keyword evidence="9" id="KW-1185">Reference proteome</keyword>
<keyword evidence="4 5" id="KW-0904">Protein phosphatase</keyword>
<evidence type="ECO:0000313" key="9">
    <source>
        <dbReference type="Proteomes" id="UP001530400"/>
    </source>
</evidence>
<evidence type="ECO:0000256" key="5">
    <source>
        <dbReference type="RuleBase" id="RU003465"/>
    </source>
</evidence>
<dbReference type="SMART" id="SM00332">
    <property type="entry name" value="PP2Cc"/>
    <property type="match status" value="1"/>
</dbReference>
<name>A0ABD3NJY7_9STRA</name>
<evidence type="ECO:0000259" key="7">
    <source>
        <dbReference type="PROSITE" id="PS51746"/>
    </source>
</evidence>
<dbReference type="GO" id="GO:0004721">
    <property type="term" value="F:phosphoprotein phosphatase activity"/>
    <property type="evidence" value="ECO:0007669"/>
    <property type="project" value="UniProtKB-KW"/>
</dbReference>
<dbReference type="GO" id="GO:0046872">
    <property type="term" value="F:metal ion binding"/>
    <property type="evidence" value="ECO:0007669"/>
    <property type="project" value="UniProtKB-KW"/>
</dbReference>
<sequence length="405" mass="44733">MGCTSSTPSQTLVAKDVTKESNGVEKSNVEREENLTEPLGLSNHYHFNPHAAKTLTAKVGDLSIRYACFSQRGRDPDHPHKPNQDCFGHNWNNSAAYFAVYDGHGPTGEKCSGFVKTKLPPLLKKYIEEKGGNDWVTTDDIHKALHNAHVECNKQLHQSEIDDSLSGTTSVSLYIHDGCMTACNVGDSRLILGTMSKNNEIQALPLSKDHTPYRPDEAARCKAAGARILSMGQIDPSTIGEGDEDIEDPPRVWAPDAPMPGTAFTRSLGDSVAEKLGVNAEPELLTLVISPTERLVVIASDGIFDVVSNQEVVDICFRHKSDPATACIELINKSHKEWLLNDDCDEDKANYDDMTCICIFFDHAAHKDENNVDLPQASTHENQQQRQGKRVRQKTLQNLDEMKVT</sequence>
<reference evidence="8 9" key="1">
    <citation type="submission" date="2024-10" db="EMBL/GenBank/DDBJ databases">
        <title>Updated reference genomes for cyclostephanoid diatoms.</title>
        <authorList>
            <person name="Roberts W.R."/>
            <person name="Alverson A.J."/>
        </authorList>
    </citation>
    <scope>NUCLEOTIDE SEQUENCE [LARGE SCALE GENOMIC DNA]</scope>
    <source>
        <strain evidence="8 9">AJA010-31</strain>
    </source>
</reference>
<feature type="region of interest" description="Disordered" evidence="6">
    <location>
        <begin position="378"/>
        <end position="405"/>
    </location>
</feature>
<dbReference type="AlphaFoldDB" id="A0ABD3NJY7"/>
<dbReference type="Proteomes" id="UP001530400">
    <property type="component" value="Unassembled WGS sequence"/>
</dbReference>
<dbReference type="EMBL" id="JALLPJ020001137">
    <property type="protein sequence ID" value="KAL3775748.1"/>
    <property type="molecule type" value="Genomic_DNA"/>
</dbReference>
<dbReference type="InterPro" id="IPR000222">
    <property type="entry name" value="PP2C_BS"/>
</dbReference>
<protein>
    <recommendedName>
        <fullName evidence="7">PPM-type phosphatase domain-containing protein</fullName>
    </recommendedName>
</protein>
<keyword evidence="2" id="KW-0479">Metal-binding</keyword>
<evidence type="ECO:0000313" key="8">
    <source>
        <dbReference type="EMBL" id="KAL3775748.1"/>
    </source>
</evidence>
<gene>
    <name evidence="8" type="ORF">ACHAWO_010172</name>
</gene>
<dbReference type="PANTHER" id="PTHR47992">
    <property type="entry name" value="PROTEIN PHOSPHATASE"/>
    <property type="match status" value="1"/>
</dbReference>
<dbReference type="PROSITE" id="PS01032">
    <property type="entry name" value="PPM_1"/>
    <property type="match status" value="1"/>
</dbReference>
<dbReference type="GO" id="GO:0016020">
    <property type="term" value="C:membrane"/>
    <property type="evidence" value="ECO:0007669"/>
    <property type="project" value="UniProtKB-SubCell"/>
</dbReference>
<dbReference type="SUPFAM" id="SSF81606">
    <property type="entry name" value="PP2C-like"/>
    <property type="match status" value="1"/>
</dbReference>
<dbReference type="CDD" id="cd00143">
    <property type="entry name" value="PP2Cc"/>
    <property type="match status" value="1"/>
</dbReference>
<evidence type="ECO:0000256" key="4">
    <source>
        <dbReference type="ARBA" id="ARBA00022912"/>
    </source>
</evidence>
<comment type="subcellular location">
    <subcellularLocation>
        <location evidence="1">Membrane</location>
        <topology evidence="1">Peripheral membrane protein</topology>
    </subcellularLocation>
</comment>
<dbReference type="PROSITE" id="PS51746">
    <property type="entry name" value="PPM_2"/>
    <property type="match status" value="1"/>
</dbReference>
<comment type="caution">
    <text evidence="8">The sequence shown here is derived from an EMBL/GenBank/DDBJ whole genome shotgun (WGS) entry which is preliminary data.</text>
</comment>
<keyword evidence="3 5" id="KW-0378">Hydrolase</keyword>
<dbReference type="Pfam" id="PF00481">
    <property type="entry name" value="PP2C"/>
    <property type="match status" value="1"/>
</dbReference>
<evidence type="ECO:0000256" key="2">
    <source>
        <dbReference type="ARBA" id="ARBA00022723"/>
    </source>
</evidence>
<feature type="domain" description="PPM-type phosphatase" evidence="7">
    <location>
        <begin position="65"/>
        <end position="361"/>
    </location>
</feature>
<organism evidence="8 9">
    <name type="scientific">Cyclotella atomus</name>
    <dbReference type="NCBI Taxonomy" id="382360"/>
    <lineage>
        <taxon>Eukaryota</taxon>
        <taxon>Sar</taxon>
        <taxon>Stramenopiles</taxon>
        <taxon>Ochrophyta</taxon>
        <taxon>Bacillariophyta</taxon>
        <taxon>Coscinodiscophyceae</taxon>
        <taxon>Thalassiosirophycidae</taxon>
        <taxon>Stephanodiscales</taxon>
        <taxon>Stephanodiscaceae</taxon>
        <taxon>Cyclotella</taxon>
    </lineage>
</organism>
<evidence type="ECO:0000256" key="6">
    <source>
        <dbReference type="SAM" id="MobiDB-lite"/>
    </source>
</evidence>
<accession>A0ABD3NJY7</accession>
<dbReference type="InterPro" id="IPR015655">
    <property type="entry name" value="PP2C"/>
</dbReference>
<dbReference type="InterPro" id="IPR001932">
    <property type="entry name" value="PPM-type_phosphatase-like_dom"/>
</dbReference>
<evidence type="ECO:0000256" key="3">
    <source>
        <dbReference type="ARBA" id="ARBA00022801"/>
    </source>
</evidence>
<proteinExistence type="inferred from homology"/>
<dbReference type="InterPro" id="IPR036457">
    <property type="entry name" value="PPM-type-like_dom_sf"/>
</dbReference>